<evidence type="ECO:0000256" key="1">
    <source>
        <dbReference type="SAM" id="MobiDB-lite"/>
    </source>
</evidence>
<feature type="region of interest" description="Disordered" evidence="1">
    <location>
        <begin position="206"/>
        <end position="232"/>
    </location>
</feature>
<reference evidence="2" key="2">
    <citation type="submission" date="2018-07" db="EMBL/GenBank/DDBJ databases">
        <authorList>
            <person name="Mckenzie S.K."/>
            <person name="Kronauer D.J.C."/>
        </authorList>
    </citation>
    <scope>NUCLEOTIDE SEQUENCE</scope>
    <source>
        <strain evidence="2">Clonal line C1</strain>
    </source>
</reference>
<dbReference type="EMBL" id="QOIP01000001">
    <property type="protein sequence ID" value="RLU26429.1"/>
    <property type="molecule type" value="Genomic_DNA"/>
</dbReference>
<dbReference type="OrthoDB" id="7554969at2759"/>
<reference evidence="2" key="1">
    <citation type="journal article" date="2018" name="Genome Res.">
        <title>The genomic architecture and molecular evolution of ant odorant receptors.</title>
        <authorList>
            <person name="McKenzie S.K."/>
            <person name="Kronauer D.J.C."/>
        </authorList>
    </citation>
    <scope>NUCLEOTIDE SEQUENCE [LARGE SCALE GENOMIC DNA]</scope>
    <source>
        <strain evidence="2">Clonal line C1</strain>
    </source>
</reference>
<comment type="caution">
    <text evidence="2">The sequence shown here is derived from an EMBL/GenBank/DDBJ whole genome shotgun (WGS) entry which is preliminary data.</text>
</comment>
<gene>
    <name evidence="2" type="ORF">DMN91_000223</name>
</gene>
<evidence type="ECO:0000313" key="2">
    <source>
        <dbReference type="EMBL" id="RLU26429.1"/>
    </source>
</evidence>
<organism evidence="2">
    <name type="scientific">Ooceraea biroi</name>
    <name type="common">Clonal raider ant</name>
    <name type="synonym">Cerapachys biroi</name>
    <dbReference type="NCBI Taxonomy" id="2015173"/>
    <lineage>
        <taxon>Eukaryota</taxon>
        <taxon>Metazoa</taxon>
        <taxon>Ecdysozoa</taxon>
        <taxon>Arthropoda</taxon>
        <taxon>Hexapoda</taxon>
        <taxon>Insecta</taxon>
        <taxon>Pterygota</taxon>
        <taxon>Neoptera</taxon>
        <taxon>Endopterygota</taxon>
        <taxon>Hymenoptera</taxon>
        <taxon>Apocrita</taxon>
        <taxon>Aculeata</taxon>
        <taxon>Formicoidea</taxon>
        <taxon>Formicidae</taxon>
        <taxon>Dorylinae</taxon>
        <taxon>Ooceraea</taxon>
    </lineage>
</organism>
<dbReference type="AlphaFoldDB" id="A0A3L8E2K8"/>
<sequence length="338" mass="39114">MDVVDSNLVLEMSQELVGEMEGHDGDVLLARGNTATNSDKVRDKSTTDCYVVIDGSLWNVQDVDAQTLDRLKGLDIQQLDKQKEGNIKIKLKISAEHAASNKDKRLFSCKGVIADWPYDIPELWKNMVDKDKDDIIKIERMKRRIWNKQTNKRCPVFQKNKELKVIMAHNNISFIEAEKLVFGKHDESSMRYDRYTNHNAWPALGLSKRNKQNIQEDKSDPQNEISNTSNKTYTTERRVNYVESHEGYNWVADIENIISSLKDTNRETMSLKHDLLNLMLKYSVPVCYHGEEETVFDRVEDFREEERSKKCRSEEDLVRIRKLTAGIKSGVRGNEGGR</sequence>
<protein>
    <submittedName>
        <fullName evidence="2">Uncharacterized protein</fullName>
    </submittedName>
</protein>
<proteinExistence type="predicted"/>
<accession>A0A3L8E2K8</accession>
<feature type="compositionally biased region" description="Polar residues" evidence="1">
    <location>
        <begin position="222"/>
        <end position="232"/>
    </location>
</feature>
<dbReference type="Proteomes" id="UP000279307">
    <property type="component" value="Chromosome 1"/>
</dbReference>
<name>A0A3L8E2K8_OOCBI</name>